<keyword evidence="3 10" id="KW-0813">Transport</keyword>
<name>S8E4A9_FOMSC</name>
<dbReference type="HOGENOM" id="CLU_015166_14_1_1"/>
<comment type="subcellular location">
    <subcellularLocation>
        <location evidence="1">Mitochondrion membrane</location>
        <topology evidence="1">Multi-pass membrane protein</topology>
    </subcellularLocation>
</comment>
<evidence type="ECO:0000256" key="7">
    <source>
        <dbReference type="ARBA" id="ARBA00023128"/>
    </source>
</evidence>
<feature type="repeat" description="Solcar" evidence="9">
    <location>
        <begin position="99"/>
        <end position="190"/>
    </location>
</feature>
<dbReference type="Pfam" id="PF00153">
    <property type="entry name" value="Mito_carr"/>
    <property type="match status" value="3"/>
</dbReference>
<evidence type="ECO:0000256" key="2">
    <source>
        <dbReference type="ARBA" id="ARBA00006375"/>
    </source>
</evidence>
<dbReference type="InterPro" id="IPR018108">
    <property type="entry name" value="MCP_transmembrane"/>
</dbReference>
<evidence type="ECO:0000256" key="4">
    <source>
        <dbReference type="ARBA" id="ARBA00022692"/>
    </source>
</evidence>
<dbReference type="Proteomes" id="UP000015241">
    <property type="component" value="Unassembled WGS sequence"/>
</dbReference>
<evidence type="ECO:0000256" key="3">
    <source>
        <dbReference type="ARBA" id="ARBA00022448"/>
    </source>
</evidence>
<dbReference type="InParanoid" id="S8E4A9"/>
<dbReference type="PROSITE" id="PS51257">
    <property type="entry name" value="PROKAR_LIPOPROTEIN"/>
    <property type="match status" value="1"/>
</dbReference>
<dbReference type="Gene3D" id="1.50.40.10">
    <property type="entry name" value="Mitochondrial carrier domain"/>
    <property type="match status" value="1"/>
</dbReference>
<evidence type="ECO:0000256" key="8">
    <source>
        <dbReference type="ARBA" id="ARBA00023136"/>
    </source>
</evidence>
<keyword evidence="8 9" id="KW-0472">Membrane</keyword>
<keyword evidence="12" id="KW-1185">Reference proteome</keyword>
<sequence length="296" mass="32381">MTQKKQTYPFWLGGVAGCMAAACTHPLDLTKVRMQTIPSSQGQVRPSTASVLRMTVAETGFRSLYTGLSASMLRQMSYSLVRLGSYEEMKARLARDGAPSSGTLLLAAMAAGGLGGLAGNPADILLVRMTSDSIRPPDKRYNYSNAISGLVQLVRHEGVRGLFRGLETNMVRAVLMNGSQVWSYDLFKSWFLRHRVPVVDYQFRDNLGLHMVASTLAGTVATTVCSPADVLRSRLMSASGKSSAIEVLSTSLRSEGPRFLFKGWTPAFIRLGPNTIFMFVFLEQLKKGWRTLSPAN</sequence>
<protein>
    <recommendedName>
        <fullName evidence="13">Mitochondrial carrier</fullName>
    </recommendedName>
</protein>
<dbReference type="OrthoDB" id="448427at2759"/>
<dbReference type="InterPro" id="IPR002067">
    <property type="entry name" value="MCP"/>
</dbReference>
<dbReference type="PRINTS" id="PR00926">
    <property type="entry name" value="MITOCARRIER"/>
</dbReference>
<proteinExistence type="inferred from homology"/>
<keyword evidence="6" id="KW-1133">Transmembrane helix</keyword>
<dbReference type="InterPro" id="IPR050391">
    <property type="entry name" value="Mito_Metabolite_Transporter"/>
</dbReference>
<evidence type="ECO:0000313" key="11">
    <source>
        <dbReference type="EMBL" id="EPS99602.1"/>
    </source>
</evidence>
<feature type="repeat" description="Solcar" evidence="9">
    <location>
        <begin position="205"/>
        <end position="288"/>
    </location>
</feature>
<evidence type="ECO:0000256" key="9">
    <source>
        <dbReference type="PROSITE-ProRule" id="PRU00282"/>
    </source>
</evidence>
<dbReference type="AlphaFoldDB" id="S8E4A9"/>
<gene>
    <name evidence="11" type="ORF">FOMPIDRAFT_1050396</name>
</gene>
<dbReference type="GO" id="GO:0055085">
    <property type="term" value="P:transmembrane transport"/>
    <property type="evidence" value="ECO:0007669"/>
    <property type="project" value="InterPro"/>
</dbReference>
<evidence type="ECO:0000256" key="6">
    <source>
        <dbReference type="ARBA" id="ARBA00022989"/>
    </source>
</evidence>
<keyword evidence="4 9" id="KW-0812">Transmembrane</keyword>
<keyword evidence="5" id="KW-0677">Repeat</keyword>
<dbReference type="GO" id="GO:0031966">
    <property type="term" value="C:mitochondrial membrane"/>
    <property type="evidence" value="ECO:0007669"/>
    <property type="project" value="UniProtKB-SubCell"/>
</dbReference>
<dbReference type="InterPro" id="IPR023395">
    <property type="entry name" value="MCP_dom_sf"/>
</dbReference>
<evidence type="ECO:0008006" key="13">
    <source>
        <dbReference type="Google" id="ProtNLM"/>
    </source>
</evidence>
<organism evidence="11 12">
    <name type="scientific">Fomitopsis schrenkii</name>
    <name type="common">Brown rot fungus</name>
    <dbReference type="NCBI Taxonomy" id="2126942"/>
    <lineage>
        <taxon>Eukaryota</taxon>
        <taxon>Fungi</taxon>
        <taxon>Dikarya</taxon>
        <taxon>Basidiomycota</taxon>
        <taxon>Agaricomycotina</taxon>
        <taxon>Agaricomycetes</taxon>
        <taxon>Polyporales</taxon>
        <taxon>Fomitopsis</taxon>
    </lineage>
</organism>
<feature type="repeat" description="Solcar" evidence="9">
    <location>
        <begin position="8"/>
        <end position="92"/>
    </location>
</feature>
<dbReference type="PROSITE" id="PS50920">
    <property type="entry name" value="SOLCAR"/>
    <property type="match status" value="3"/>
</dbReference>
<accession>S8E4A9</accession>
<evidence type="ECO:0000256" key="1">
    <source>
        <dbReference type="ARBA" id="ARBA00004225"/>
    </source>
</evidence>
<evidence type="ECO:0000313" key="12">
    <source>
        <dbReference type="Proteomes" id="UP000015241"/>
    </source>
</evidence>
<dbReference type="STRING" id="743788.S8E4A9"/>
<dbReference type="eggNOG" id="KOG0759">
    <property type="taxonomic scope" value="Eukaryota"/>
</dbReference>
<dbReference type="PANTHER" id="PTHR45618">
    <property type="entry name" value="MITOCHONDRIAL DICARBOXYLATE CARRIER-RELATED"/>
    <property type="match status" value="1"/>
</dbReference>
<evidence type="ECO:0000256" key="10">
    <source>
        <dbReference type="RuleBase" id="RU000488"/>
    </source>
</evidence>
<keyword evidence="7" id="KW-0496">Mitochondrion</keyword>
<comment type="similarity">
    <text evidence="2 10">Belongs to the mitochondrial carrier (TC 2.A.29) family.</text>
</comment>
<reference evidence="11 12" key="1">
    <citation type="journal article" date="2012" name="Science">
        <title>The Paleozoic origin of enzymatic lignin decomposition reconstructed from 31 fungal genomes.</title>
        <authorList>
            <person name="Floudas D."/>
            <person name="Binder M."/>
            <person name="Riley R."/>
            <person name="Barry K."/>
            <person name="Blanchette R.A."/>
            <person name="Henrissat B."/>
            <person name="Martinez A.T."/>
            <person name="Otillar R."/>
            <person name="Spatafora J.W."/>
            <person name="Yadav J.S."/>
            <person name="Aerts A."/>
            <person name="Benoit I."/>
            <person name="Boyd A."/>
            <person name="Carlson A."/>
            <person name="Copeland A."/>
            <person name="Coutinho P.M."/>
            <person name="de Vries R.P."/>
            <person name="Ferreira P."/>
            <person name="Findley K."/>
            <person name="Foster B."/>
            <person name="Gaskell J."/>
            <person name="Glotzer D."/>
            <person name="Gorecki P."/>
            <person name="Heitman J."/>
            <person name="Hesse C."/>
            <person name="Hori C."/>
            <person name="Igarashi K."/>
            <person name="Jurgens J.A."/>
            <person name="Kallen N."/>
            <person name="Kersten P."/>
            <person name="Kohler A."/>
            <person name="Kuees U."/>
            <person name="Kumar T.K.A."/>
            <person name="Kuo A."/>
            <person name="LaButti K."/>
            <person name="Larrondo L.F."/>
            <person name="Lindquist E."/>
            <person name="Ling A."/>
            <person name="Lombard V."/>
            <person name="Lucas S."/>
            <person name="Lundell T."/>
            <person name="Martin R."/>
            <person name="McLaughlin D.J."/>
            <person name="Morgenstern I."/>
            <person name="Morin E."/>
            <person name="Murat C."/>
            <person name="Nagy L.G."/>
            <person name="Nolan M."/>
            <person name="Ohm R.A."/>
            <person name="Patyshakuliyeva A."/>
            <person name="Rokas A."/>
            <person name="Ruiz-Duenas F.J."/>
            <person name="Sabat G."/>
            <person name="Salamov A."/>
            <person name="Samejima M."/>
            <person name="Schmutz J."/>
            <person name="Slot J.C."/>
            <person name="St John F."/>
            <person name="Stenlid J."/>
            <person name="Sun H."/>
            <person name="Sun S."/>
            <person name="Syed K."/>
            <person name="Tsang A."/>
            <person name="Wiebenga A."/>
            <person name="Young D."/>
            <person name="Pisabarro A."/>
            <person name="Eastwood D.C."/>
            <person name="Martin F."/>
            <person name="Cullen D."/>
            <person name="Grigoriev I.V."/>
            <person name="Hibbett D.S."/>
        </authorList>
    </citation>
    <scope>NUCLEOTIDE SEQUENCE</scope>
    <source>
        <strain evidence="12">FP-58527</strain>
    </source>
</reference>
<dbReference type="EMBL" id="KE504155">
    <property type="protein sequence ID" value="EPS99602.1"/>
    <property type="molecule type" value="Genomic_DNA"/>
</dbReference>
<evidence type="ECO:0000256" key="5">
    <source>
        <dbReference type="ARBA" id="ARBA00022737"/>
    </source>
</evidence>
<dbReference type="SUPFAM" id="SSF103506">
    <property type="entry name" value="Mitochondrial carrier"/>
    <property type="match status" value="1"/>
</dbReference>